<dbReference type="CDD" id="cd20897">
    <property type="entry name" value="Smlt3025-like"/>
    <property type="match status" value="1"/>
</dbReference>
<protein>
    <recommendedName>
        <fullName evidence="4">Lipoprotein</fullName>
    </recommendedName>
</protein>
<name>A0ABW8Q4T1_9NEIS</name>
<dbReference type="InterPro" id="IPR049732">
    <property type="entry name" value="Smlt3025-like"/>
</dbReference>
<gene>
    <name evidence="2" type="ORF">ACI43T_08680</name>
</gene>
<feature type="chain" id="PRO_5046638407" description="Lipoprotein" evidence="1">
    <location>
        <begin position="24"/>
        <end position="299"/>
    </location>
</feature>
<reference evidence="2 3" key="1">
    <citation type="submission" date="2024-11" db="EMBL/GenBank/DDBJ databases">
        <authorList>
            <person name="Mikucki A.G."/>
            <person name="Kahler C.M."/>
        </authorList>
    </citation>
    <scope>NUCLEOTIDE SEQUENCE [LARGE SCALE GENOMIC DNA]</scope>
    <source>
        <strain evidence="2 3">EXNM717</strain>
    </source>
</reference>
<sequence>MKKWLLGLCLLFGLATLSVCSFSDGLLIGKTQRELQDAVFSDKGRVEVPEDSYKIGTLGGRKVRMSSYQVQDVSYTDTPTAFSKDWETYKAPPRTYDSVLTGFDFYLNYETGVIRDIRHDDGFYDELKASGRPWVLVGVGNNLNPMDAPLPDKFDRLLATRLRTTNPPYRRYVRLPDGDLYGLEQYRVLGINPETGIPYRNEPGNNEDDIFISRGKDGRVLSYIACATNTDVPNPPCSHDVMFREKGLDIALGMLYSRHRLYDWRKIEEQAGKAVLAFAEAADKDIKADAHRKTTGGKK</sequence>
<keyword evidence="1" id="KW-0732">Signal</keyword>
<keyword evidence="3" id="KW-1185">Reference proteome</keyword>
<dbReference type="RefSeq" id="WP_405386547.1">
    <property type="nucleotide sequence ID" value="NZ_JBJGEB010000008.1"/>
</dbReference>
<evidence type="ECO:0008006" key="4">
    <source>
        <dbReference type="Google" id="ProtNLM"/>
    </source>
</evidence>
<proteinExistence type="predicted"/>
<feature type="signal peptide" evidence="1">
    <location>
        <begin position="1"/>
        <end position="23"/>
    </location>
</feature>
<evidence type="ECO:0000256" key="1">
    <source>
        <dbReference type="SAM" id="SignalP"/>
    </source>
</evidence>
<dbReference type="Proteomes" id="UP001621964">
    <property type="component" value="Unassembled WGS sequence"/>
</dbReference>
<dbReference type="EMBL" id="JBJGEB010000008">
    <property type="protein sequence ID" value="MFK7642564.1"/>
    <property type="molecule type" value="Genomic_DNA"/>
</dbReference>
<evidence type="ECO:0000313" key="3">
    <source>
        <dbReference type="Proteomes" id="UP001621964"/>
    </source>
</evidence>
<comment type="caution">
    <text evidence="2">The sequence shown here is derived from an EMBL/GenBank/DDBJ whole genome shotgun (WGS) entry which is preliminary data.</text>
</comment>
<evidence type="ECO:0000313" key="2">
    <source>
        <dbReference type="EMBL" id="MFK7642564.1"/>
    </source>
</evidence>
<organism evidence="2 3">
    <name type="scientific">Neisseria oralis</name>
    <dbReference type="NCBI Taxonomy" id="1107316"/>
    <lineage>
        <taxon>Bacteria</taxon>
        <taxon>Pseudomonadati</taxon>
        <taxon>Pseudomonadota</taxon>
        <taxon>Betaproteobacteria</taxon>
        <taxon>Neisseriales</taxon>
        <taxon>Neisseriaceae</taxon>
        <taxon>Neisseria</taxon>
    </lineage>
</organism>
<accession>A0ABW8Q4T1</accession>